<keyword evidence="2" id="KW-1185">Reference proteome</keyword>
<dbReference type="Proteomes" id="UP000499080">
    <property type="component" value="Unassembled WGS sequence"/>
</dbReference>
<comment type="caution">
    <text evidence="1">The sequence shown here is derived from an EMBL/GenBank/DDBJ whole genome shotgun (WGS) entry which is preliminary data.</text>
</comment>
<evidence type="ECO:0000313" key="1">
    <source>
        <dbReference type="EMBL" id="GBN66105.1"/>
    </source>
</evidence>
<accession>A0A4Y2QSI2</accession>
<sequence length="128" mass="14302">MELRRDGFKDPLFYKAEIVLTRSSPPAFFGRRPVVDRLNFCLINEGSKAEFLPQVHSPLEIIKQPFRDSANSGKISLRSGLSANALKSPYGNTARLDLQTNLTSPECSLSLTPLKPKKSRSFRLGSHQ</sequence>
<gene>
    <name evidence="1" type="ORF">AVEN_204402_1</name>
</gene>
<proteinExistence type="predicted"/>
<organism evidence="1 2">
    <name type="scientific">Araneus ventricosus</name>
    <name type="common">Orbweaver spider</name>
    <name type="synonym">Epeira ventricosa</name>
    <dbReference type="NCBI Taxonomy" id="182803"/>
    <lineage>
        <taxon>Eukaryota</taxon>
        <taxon>Metazoa</taxon>
        <taxon>Ecdysozoa</taxon>
        <taxon>Arthropoda</taxon>
        <taxon>Chelicerata</taxon>
        <taxon>Arachnida</taxon>
        <taxon>Araneae</taxon>
        <taxon>Araneomorphae</taxon>
        <taxon>Entelegynae</taxon>
        <taxon>Araneoidea</taxon>
        <taxon>Araneidae</taxon>
        <taxon>Araneus</taxon>
    </lineage>
</organism>
<reference evidence="1 2" key="1">
    <citation type="journal article" date="2019" name="Sci. Rep.">
        <title>Orb-weaving spider Araneus ventricosus genome elucidates the spidroin gene catalogue.</title>
        <authorList>
            <person name="Kono N."/>
            <person name="Nakamura H."/>
            <person name="Ohtoshi R."/>
            <person name="Moran D.A.P."/>
            <person name="Shinohara A."/>
            <person name="Yoshida Y."/>
            <person name="Fujiwara M."/>
            <person name="Mori M."/>
            <person name="Tomita M."/>
            <person name="Arakawa K."/>
        </authorList>
    </citation>
    <scope>NUCLEOTIDE SEQUENCE [LARGE SCALE GENOMIC DNA]</scope>
</reference>
<dbReference type="AlphaFoldDB" id="A0A4Y2QSI2"/>
<evidence type="ECO:0000313" key="2">
    <source>
        <dbReference type="Proteomes" id="UP000499080"/>
    </source>
</evidence>
<dbReference type="EMBL" id="BGPR01014652">
    <property type="protein sequence ID" value="GBN66105.1"/>
    <property type="molecule type" value="Genomic_DNA"/>
</dbReference>
<name>A0A4Y2QSI2_ARAVE</name>
<protein>
    <submittedName>
        <fullName evidence="1">Uncharacterized protein</fullName>
    </submittedName>
</protein>